<dbReference type="InterPro" id="IPR001509">
    <property type="entry name" value="Epimerase_deHydtase"/>
</dbReference>
<evidence type="ECO:0000313" key="4">
    <source>
        <dbReference type="Proteomes" id="UP000176603"/>
    </source>
</evidence>
<dbReference type="SUPFAM" id="SSF51735">
    <property type="entry name" value="NAD(P)-binding Rossmann-fold domains"/>
    <property type="match status" value="1"/>
</dbReference>
<name>A0A1F7UKD9_9BACT</name>
<dbReference type="AlphaFoldDB" id="A0A1F7UKD9"/>
<sequence length="304" mass="33148">MATYLVTGGAGFIGSHLAKRLIADGHRVRIIDNLSTGRRERVPEAAEFIQADFTKLHEIKPHFAGVDGVFHVGALPRIPFSIEHPIEAAQANIFGTLNVLVAARDAGVKRVVYSASSSAYGAQPELPLRPDMPVNPLNPYALHKQVGEVFCRHFSFFYGLETVSLRYFNVYGSGMADEGAYVTVISVFKNQKLAGQPLTIHGDGGQTRDLTHVSDVVDANVRAMTSPNVGKGEVLNVGSGERHSINKIAGFFGGPVTRQDARKGEARDSLADISLTKELLGWEPRIRFDEGLRSLLKEWGIEPM</sequence>
<protein>
    <recommendedName>
        <fullName evidence="2">Ketoreductase domain-containing protein</fullName>
    </recommendedName>
</protein>
<dbReference type="EMBL" id="MGEH01000024">
    <property type="protein sequence ID" value="OGL78750.1"/>
    <property type="molecule type" value="Genomic_DNA"/>
</dbReference>
<dbReference type="InterPro" id="IPR057326">
    <property type="entry name" value="KR_dom"/>
</dbReference>
<dbReference type="PANTHER" id="PTHR43000">
    <property type="entry name" value="DTDP-D-GLUCOSE 4,6-DEHYDRATASE-RELATED"/>
    <property type="match status" value="1"/>
</dbReference>
<dbReference type="Gene3D" id="3.40.50.720">
    <property type="entry name" value="NAD(P)-binding Rossmann-like Domain"/>
    <property type="match status" value="1"/>
</dbReference>
<proteinExistence type="inferred from homology"/>
<evidence type="ECO:0000313" key="3">
    <source>
        <dbReference type="EMBL" id="OGL78750.1"/>
    </source>
</evidence>
<reference evidence="3 4" key="1">
    <citation type="journal article" date="2016" name="Nat. Commun.">
        <title>Thousands of microbial genomes shed light on interconnected biogeochemical processes in an aquifer system.</title>
        <authorList>
            <person name="Anantharaman K."/>
            <person name="Brown C.T."/>
            <person name="Hug L.A."/>
            <person name="Sharon I."/>
            <person name="Castelle C.J."/>
            <person name="Probst A.J."/>
            <person name="Thomas B.C."/>
            <person name="Singh A."/>
            <person name="Wilkins M.J."/>
            <person name="Karaoz U."/>
            <person name="Brodie E.L."/>
            <person name="Williams K.H."/>
            <person name="Hubbard S.S."/>
            <person name="Banfield J.F."/>
        </authorList>
    </citation>
    <scope>NUCLEOTIDE SEQUENCE [LARGE SCALE GENOMIC DNA]</scope>
</reference>
<dbReference type="STRING" id="1802399.A3E39_01145"/>
<evidence type="ECO:0000256" key="1">
    <source>
        <dbReference type="ARBA" id="ARBA00007637"/>
    </source>
</evidence>
<dbReference type="Pfam" id="PF01370">
    <property type="entry name" value="Epimerase"/>
    <property type="match status" value="1"/>
</dbReference>
<dbReference type="Proteomes" id="UP000176603">
    <property type="component" value="Unassembled WGS sequence"/>
</dbReference>
<gene>
    <name evidence="3" type="ORF">A3E39_01145</name>
</gene>
<comment type="similarity">
    <text evidence="1">Belongs to the NAD(P)-dependent epimerase/dehydratase family.</text>
</comment>
<dbReference type="SMART" id="SM00822">
    <property type="entry name" value="PKS_KR"/>
    <property type="match status" value="1"/>
</dbReference>
<dbReference type="Gene3D" id="3.90.25.10">
    <property type="entry name" value="UDP-galactose 4-epimerase, domain 1"/>
    <property type="match status" value="1"/>
</dbReference>
<feature type="domain" description="Ketoreductase" evidence="2">
    <location>
        <begin position="2"/>
        <end position="142"/>
    </location>
</feature>
<organism evidence="3 4">
    <name type="scientific">Candidatus Uhrbacteria bacterium RIFCSPHIGHO2_12_FULL_60_25</name>
    <dbReference type="NCBI Taxonomy" id="1802399"/>
    <lineage>
        <taxon>Bacteria</taxon>
        <taxon>Candidatus Uhriibacteriota</taxon>
    </lineage>
</organism>
<evidence type="ECO:0000259" key="2">
    <source>
        <dbReference type="SMART" id="SM00822"/>
    </source>
</evidence>
<accession>A0A1F7UKD9</accession>
<dbReference type="InterPro" id="IPR036291">
    <property type="entry name" value="NAD(P)-bd_dom_sf"/>
</dbReference>
<comment type="caution">
    <text evidence="3">The sequence shown here is derived from an EMBL/GenBank/DDBJ whole genome shotgun (WGS) entry which is preliminary data.</text>
</comment>